<keyword evidence="5" id="KW-0067">ATP-binding</keyword>
<evidence type="ECO:0000313" key="10">
    <source>
        <dbReference type="Proteomes" id="UP000050640"/>
    </source>
</evidence>
<keyword evidence="4" id="KW-0547">Nucleotide-binding</keyword>
<dbReference type="Pfam" id="PF00041">
    <property type="entry name" value="fn3"/>
    <property type="match status" value="2"/>
</dbReference>
<dbReference type="WBParaSite" id="EEL_0000285501-mRNA-1">
    <property type="protein sequence ID" value="EEL_0000285501-mRNA-1"/>
    <property type="gene ID" value="EEL_0000285501"/>
</dbReference>
<sequence>MDDSLSYACSIESYKANNGLGDCELCPGHSSTQNTGSAECQCDAGYYRAEDEGPEFSCTQPPSKPSHVTVAKINETSVTIEWDEPLMLGGRKELWYRYQCPECPATTIAYPSGNTFTTKRLQLTALKSGSTYTVLIFAENKVSKMESIVSQYALVEFTTRATVPLISGLRIEGVQENGVTIAWKATDAIKSVLSYEIESLHNDSSSVVETAHSYYTFENLKPQFMYSFRAISEHGHGAWSEPLWYQPGRSLPFGPISHNFADDNNDDDYMHNNSIV</sequence>
<dbReference type="PROSITE" id="PS50853">
    <property type="entry name" value="FN3"/>
    <property type="match status" value="2"/>
</dbReference>
<dbReference type="Gene3D" id="2.10.50.10">
    <property type="entry name" value="Tumor Necrosis Factor Receptor, subunit A, domain 2"/>
    <property type="match status" value="1"/>
</dbReference>
<evidence type="ECO:0000256" key="1">
    <source>
        <dbReference type="ARBA" id="ARBA00004167"/>
    </source>
</evidence>
<dbReference type="SMART" id="SM00060">
    <property type="entry name" value="FN3"/>
    <property type="match status" value="2"/>
</dbReference>
<name>A0A0R3RMZ5_9BILA</name>
<organism evidence="10 11">
    <name type="scientific">Elaeophora elaphi</name>
    <dbReference type="NCBI Taxonomy" id="1147741"/>
    <lineage>
        <taxon>Eukaryota</taxon>
        <taxon>Metazoa</taxon>
        <taxon>Ecdysozoa</taxon>
        <taxon>Nematoda</taxon>
        <taxon>Chromadorea</taxon>
        <taxon>Rhabditida</taxon>
        <taxon>Spirurina</taxon>
        <taxon>Spiruromorpha</taxon>
        <taxon>Filarioidea</taxon>
        <taxon>Onchocercidae</taxon>
        <taxon>Elaeophora</taxon>
    </lineage>
</organism>
<dbReference type="GO" id="GO:0005524">
    <property type="term" value="F:ATP binding"/>
    <property type="evidence" value="ECO:0007669"/>
    <property type="project" value="UniProtKB-KW"/>
</dbReference>
<feature type="domain" description="Fibronectin type-III" evidence="9">
    <location>
        <begin position="64"/>
        <end position="162"/>
    </location>
</feature>
<keyword evidence="6" id="KW-1133">Transmembrane helix</keyword>
<dbReference type="PANTHER" id="PTHR46877:SF14">
    <property type="entry name" value="RECEPTOR PROTEIN-TYROSINE KINASE"/>
    <property type="match status" value="1"/>
</dbReference>
<proteinExistence type="predicted"/>
<evidence type="ECO:0000256" key="7">
    <source>
        <dbReference type="ARBA" id="ARBA00023136"/>
    </source>
</evidence>
<evidence type="ECO:0000259" key="9">
    <source>
        <dbReference type="PROSITE" id="PS50853"/>
    </source>
</evidence>
<accession>A0A0R3RMZ5</accession>
<dbReference type="GO" id="GO:0005005">
    <property type="term" value="F:transmembrane-ephrin receptor activity"/>
    <property type="evidence" value="ECO:0007669"/>
    <property type="project" value="TreeGrafter"/>
</dbReference>
<dbReference type="InterPro" id="IPR036116">
    <property type="entry name" value="FN3_sf"/>
</dbReference>
<dbReference type="Proteomes" id="UP000050640">
    <property type="component" value="Unplaced"/>
</dbReference>
<evidence type="ECO:0000256" key="8">
    <source>
        <dbReference type="ARBA" id="ARBA00023170"/>
    </source>
</evidence>
<dbReference type="InterPro" id="IPR013783">
    <property type="entry name" value="Ig-like_fold"/>
</dbReference>
<dbReference type="GO" id="GO:0030425">
    <property type="term" value="C:dendrite"/>
    <property type="evidence" value="ECO:0007669"/>
    <property type="project" value="TreeGrafter"/>
</dbReference>
<dbReference type="STRING" id="1147741.A0A0R3RMZ5"/>
<evidence type="ECO:0000256" key="6">
    <source>
        <dbReference type="ARBA" id="ARBA00022989"/>
    </source>
</evidence>
<keyword evidence="8" id="KW-0675">Receptor</keyword>
<dbReference type="SUPFAM" id="SSF49265">
    <property type="entry name" value="Fibronectin type III"/>
    <property type="match status" value="1"/>
</dbReference>
<evidence type="ECO:0000313" key="11">
    <source>
        <dbReference type="WBParaSite" id="EEL_0000285501-mRNA-1"/>
    </source>
</evidence>
<dbReference type="GO" id="GO:0005886">
    <property type="term" value="C:plasma membrane"/>
    <property type="evidence" value="ECO:0007669"/>
    <property type="project" value="TreeGrafter"/>
</dbReference>
<keyword evidence="3" id="KW-0677">Repeat</keyword>
<dbReference type="InterPro" id="IPR003961">
    <property type="entry name" value="FN3_dom"/>
</dbReference>
<keyword evidence="7" id="KW-0472">Membrane</keyword>
<dbReference type="AlphaFoldDB" id="A0A0R3RMZ5"/>
<evidence type="ECO:0000256" key="2">
    <source>
        <dbReference type="ARBA" id="ARBA00022692"/>
    </source>
</evidence>
<dbReference type="InterPro" id="IPR050449">
    <property type="entry name" value="Ephrin_rcpt_TKs"/>
</dbReference>
<keyword evidence="2" id="KW-0812">Transmembrane</keyword>
<reference evidence="11" key="1">
    <citation type="submission" date="2017-02" db="UniProtKB">
        <authorList>
            <consortium name="WormBaseParasite"/>
        </authorList>
    </citation>
    <scope>IDENTIFICATION</scope>
</reference>
<protein>
    <submittedName>
        <fullName evidence="11">Fibronectin type-III domain-containing protein</fullName>
    </submittedName>
</protein>
<dbReference type="CDD" id="cd00063">
    <property type="entry name" value="FN3"/>
    <property type="match status" value="2"/>
</dbReference>
<dbReference type="GO" id="GO:0007411">
    <property type="term" value="P:axon guidance"/>
    <property type="evidence" value="ECO:0007669"/>
    <property type="project" value="TreeGrafter"/>
</dbReference>
<evidence type="ECO:0000256" key="4">
    <source>
        <dbReference type="ARBA" id="ARBA00022741"/>
    </source>
</evidence>
<keyword evidence="10" id="KW-1185">Reference proteome</keyword>
<dbReference type="Gene3D" id="2.60.40.10">
    <property type="entry name" value="Immunoglobulins"/>
    <property type="match status" value="2"/>
</dbReference>
<evidence type="ECO:0000256" key="5">
    <source>
        <dbReference type="ARBA" id="ARBA00022840"/>
    </source>
</evidence>
<dbReference type="PANTHER" id="PTHR46877">
    <property type="entry name" value="EPH RECEPTOR A5"/>
    <property type="match status" value="1"/>
</dbReference>
<feature type="domain" description="Fibronectin type-III" evidence="9">
    <location>
        <begin position="165"/>
        <end position="250"/>
    </location>
</feature>
<dbReference type="FunFam" id="2.10.50.10:FF:000001">
    <property type="entry name" value="Ephrin type-A receptor 5"/>
    <property type="match status" value="1"/>
</dbReference>
<evidence type="ECO:0000256" key="3">
    <source>
        <dbReference type="ARBA" id="ARBA00022737"/>
    </source>
</evidence>
<comment type="subcellular location">
    <subcellularLocation>
        <location evidence="1">Membrane</location>
        <topology evidence="1">Single-pass membrane protein</topology>
    </subcellularLocation>
</comment>